<sequence>MAAVESNYNASEMLTEVNNAIYAVLVGGQSYKIGTRQLTRADLSLLYKLRNDLTAQIAAEGSTSLLDDTYVAVFDGR</sequence>
<evidence type="ECO:0000313" key="2">
    <source>
        <dbReference type="Proteomes" id="UP000095439"/>
    </source>
</evidence>
<organism evidence="1 2">
    <name type="scientific">Dorea longicatena</name>
    <dbReference type="NCBI Taxonomy" id="88431"/>
    <lineage>
        <taxon>Bacteria</taxon>
        <taxon>Bacillati</taxon>
        <taxon>Bacillota</taxon>
        <taxon>Clostridia</taxon>
        <taxon>Lachnospirales</taxon>
        <taxon>Lachnospiraceae</taxon>
        <taxon>Dorea</taxon>
    </lineage>
</organism>
<protein>
    <recommendedName>
        <fullName evidence="3">Peptidylprolyl isomerase</fullName>
    </recommendedName>
</protein>
<dbReference type="AlphaFoldDB" id="A0A173WPP3"/>
<accession>A0A173WPP3</accession>
<dbReference type="Proteomes" id="UP000095439">
    <property type="component" value="Unassembled WGS sequence"/>
</dbReference>
<evidence type="ECO:0008006" key="3">
    <source>
        <dbReference type="Google" id="ProtNLM"/>
    </source>
</evidence>
<dbReference type="EMBL" id="CYYY01000001">
    <property type="protein sequence ID" value="CUN41284.1"/>
    <property type="molecule type" value="Genomic_DNA"/>
</dbReference>
<reference evidence="1 2" key="1">
    <citation type="submission" date="2015-09" db="EMBL/GenBank/DDBJ databases">
        <authorList>
            <consortium name="Pathogen Informatics"/>
        </authorList>
    </citation>
    <scope>NUCLEOTIDE SEQUENCE [LARGE SCALE GENOMIC DNA]</scope>
    <source>
        <strain evidence="1 2">2789STDY5608866</strain>
    </source>
</reference>
<proteinExistence type="predicted"/>
<gene>
    <name evidence="1" type="ORF">ERS852423_00376</name>
</gene>
<name>A0A173WPP3_9FIRM</name>
<dbReference type="RefSeq" id="WP_055180308.1">
    <property type="nucleotide sequence ID" value="NZ_CABIWY010000001.1"/>
</dbReference>
<evidence type="ECO:0000313" key="1">
    <source>
        <dbReference type="EMBL" id="CUN41284.1"/>
    </source>
</evidence>